<comment type="caution">
    <text evidence="15">The sequence shown here is derived from an EMBL/GenBank/DDBJ whole genome shotgun (WGS) entry which is preliminary data.</text>
</comment>
<dbReference type="InterPro" id="IPR036427">
    <property type="entry name" value="Bromodomain-like_sf"/>
</dbReference>
<dbReference type="PROSITE" id="PS51192">
    <property type="entry name" value="HELICASE_ATP_BIND_1"/>
    <property type="match status" value="1"/>
</dbReference>
<evidence type="ECO:0000256" key="1">
    <source>
        <dbReference type="ARBA" id="ARBA00022723"/>
    </source>
</evidence>
<dbReference type="GO" id="GO:0006281">
    <property type="term" value="P:DNA repair"/>
    <property type="evidence" value="ECO:0007669"/>
    <property type="project" value="TreeGrafter"/>
</dbReference>
<dbReference type="Gene3D" id="3.30.40.10">
    <property type="entry name" value="Zinc/RING finger domain, C3HC4 (zinc finger)"/>
    <property type="match status" value="1"/>
</dbReference>
<dbReference type="SUPFAM" id="SSF57850">
    <property type="entry name" value="RING/U-box"/>
    <property type="match status" value="1"/>
</dbReference>
<dbReference type="EMBL" id="BRXZ01000140">
    <property type="protein sequence ID" value="GMI06018.1"/>
    <property type="molecule type" value="Genomic_DNA"/>
</dbReference>
<proteinExistence type="predicted"/>
<dbReference type="InterPro" id="IPR001841">
    <property type="entry name" value="Znf_RING"/>
</dbReference>
<feature type="transmembrane region" description="Helical" evidence="11">
    <location>
        <begin position="999"/>
        <end position="1016"/>
    </location>
</feature>
<name>A0A9W7CC60_9STRA</name>
<dbReference type="GO" id="GO:0008094">
    <property type="term" value="F:ATP-dependent activity, acting on DNA"/>
    <property type="evidence" value="ECO:0007669"/>
    <property type="project" value="TreeGrafter"/>
</dbReference>
<dbReference type="SMART" id="SM00487">
    <property type="entry name" value="DEXDc"/>
    <property type="match status" value="1"/>
</dbReference>
<dbReference type="CDD" id="cd04369">
    <property type="entry name" value="Bromodomain"/>
    <property type="match status" value="1"/>
</dbReference>
<evidence type="ECO:0000313" key="15">
    <source>
        <dbReference type="EMBL" id="GMI06018.1"/>
    </source>
</evidence>
<dbReference type="InterPro" id="IPR014001">
    <property type="entry name" value="Helicase_ATP-bd"/>
</dbReference>
<evidence type="ECO:0000256" key="4">
    <source>
        <dbReference type="ARBA" id="ARBA00022801"/>
    </source>
</evidence>
<sequence>FYPYLSPRDISSVRTTCKFLSILPIKPPAMKLTLYPHQVTTQRWMMRRERPTIGSPRGGILADDPGLGKTISVITLALSTLGLRTKDPEECKPLIDTLSPSYCVEPLESPLFKAFYREGIKGYPRWIELQEVLNGIEKYNRHNHSNVINFHEDPTGFPDYLDVVVSPMWLKRLGKNIFSELYDDDFPSFKRDLMLIFDNALLYSPPPNDLISEIVEKTRAFAMEKLNDFARSQMKSARRHAYPSATPVTFDLVEKLNAAERIKSLHRSNTTLIIVPIQLLQHWEFQILQHVDTTWVGNINARPGILGSTEGCHVTRFRNKGPGRNKSIISDSPTKRNFLFIDYDRSSYLPDAYMLAKFDFVVTSVERLSNEWKRGHKISTNNYDFPSPLLKINFLRVVVDEGHSMGKSNFTNNILFACKLEAERRFIMSGTPSTSGSGNKTTIAKAASEVASVRGLLQFIRHPLYLVENDGTNLFATQFLKGWRSNNYAAFFNLKELLSEVMIRHTKKNVANLPRPIYKTVLLPLSKAETLAYNTIVTVARINIVTTTMEGAKTSGWIDSILNPSKHREATEMFRNIRLACSGSRSVTPSLTSKNFTETIEYLEHRHKLDSAKLQVTRNFMNRCVMGETTSCQICAFEFQLLCLLPCAHTICPDCLIRTPKICGVCDEKYDVDEFQELQPGFDTQWVSHLAAFEEELRRRKQIAENLRISNAITAASNNAAASAAAAAASAQTPTAAGAVQPQPAPLPAAAPMRALGKHTCRYNPLAGDGLCTICFKMHSDCDMTQHKRCPTCFMQSQKCPREESKAYYLCERLSSLEILHRQEEATIPGGMPPRRSRLSGRPPLKLFIFSQFKTIRDVVSDRLLRQFGQRAVAEYWGAGKNKELMRFKEDPSCLAIVCGKEASHGLDLSFVTHIVLLDEIWDQSLKDQVVARAYRMGTAGSVIVEQLVAKNSIEQVMNEMNNNLVAAEGVDGEPMLEVGREKDGAKGGSRRNCFKKTFVTIVVLSFLLIVCLFIGSEFEMKAVRESPETGSFYNISKVCAVGSDGEFEVFEDADAAHARGKKIAHCGGCGE</sequence>
<dbReference type="OrthoDB" id="448448at2759"/>
<dbReference type="InterPro" id="IPR038718">
    <property type="entry name" value="SNF2-like_sf"/>
</dbReference>
<keyword evidence="3 10" id="KW-0863">Zinc-finger</keyword>
<keyword evidence="5" id="KW-0347">Helicase</keyword>
<dbReference type="AlphaFoldDB" id="A0A9W7CC60"/>
<keyword evidence="11" id="KW-1133">Transmembrane helix</keyword>
<dbReference type="PROSITE" id="PS50014">
    <property type="entry name" value="BROMODOMAIN_2"/>
    <property type="match status" value="1"/>
</dbReference>
<keyword evidence="11" id="KW-0812">Transmembrane</keyword>
<accession>A0A9W7CC60</accession>
<reference evidence="15" key="1">
    <citation type="submission" date="2022-07" db="EMBL/GenBank/DDBJ databases">
        <title>Genome analysis of Parmales, a sister group of diatoms, reveals the evolutionary specialization of diatoms from phago-mixotrophs to photoautotrophs.</title>
        <authorList>
            <person name="Ban H."/>
            <person name="Sato S."/>
            <person name="Yoshikawa S."/>
            <person name="Kazumasa Y."/>
            <person name="Nakamura Y."/>
            <person name="Ichinomiya M."/>
            <person name="Saitoh K."/>
            <person name="Sato N."/>
            <person name="Blanc-Mathieu R."/>
            <person name="Endo H."/>
            <person name="Kuwata A."/>
            <person name="Ogata H."/>
        </authorList>
    </citation>
    <scope>NUCLEOTIDE SEQUENCE</scope>
</reference>
<dbReference type="InterPro" id="IPR050628">
    <property type="entry name" value="SNF2_RAD54_helicase_TF"/>
</dbReference>
<evidence type="ECO:0000313" key="16">
    <source>
        <dbReference type="Proteomes" id="UP001165082"/>
    </source>
</evidence>
<dbReference type="GO" id="GO:0005524">
    <property type="term" value="F:ATP binding"/>
    <property type="evidence" value="ECO:0007669"/>
    <property type="project" value="UniProtKB-KW"/>
</dbReference>
<dbReference type="Gene3D" id="3.40.50.300">
    <property type="entry name" value="P-loop containing nucleotide triphosphate hydrolases"/>
    <property type="match status" value="1"/>
</dbReference>
<evidence type="ECO:0000256" key="7">
    <source>
        <dbReference type="ARBA" id="ARBA00022840"/>
    </source>
</evidence>
<evidence type="ECO:0000256" key="6">
    <source>
        <dbReference type="ARBA" id="ARBA00022833"/>
    </source>
</evidence>
<dbReference type="InterPro" id="IPR001487">
    <property type="entry name" value="Bromodomain"/>
</dbReference>
<keyword evidence="11" id="KW-0472">Membrane</keyword>
<dbReference type="InterPro" id="IPR000330">
    <property type="entry name" value="SNF2_N"/>
</dbReference>
<dbReference type="PANTHER" id="PTHR45626:SF14">
    <property type="entry name" value="ATP-DEPENDENT DNA HELICASE (EUROFUNG)"/>
    <property type="match status" value="1"/>
</dbReference>
<dbReference type="Pfam" id="PF00176">
    <property type="entry name" value="SNF2-rel_dom"/>
    <property type="match status" value="1"/>
</dbReference>
<dbReference type="GO" id="GO:0016787">
    <property type="term" value="F:hydrolase activity"/>
    <property type="evidence" value="ECO:0007669"/>
    <property type="project" value="UniProtKB-KW"/>
</dbReference>
<dbReference type="Gene3D" id="1.20.920.10">
    <property type="entry name" value="Bromodomain-like"/>
    <property type="match status" value="1"/>
</dbReference>
<keyword evidence="4" id="KW-0378">Hydrolase</keyword>
<feature type="non-terminal residue" evidence="15">
    <location>
        <position position="1"/>
    </location>
</feature>
<evidence type="ECO:0000259" key="13">
    <source>
        <dbReference type="PROSITE" id="PS50089"/>
    </source>
</evidence>
<dbReference type="GO" id="GO:0005634">
    <property type="term" value="C:nucleus"/>
    <property type="evidence" value="ECO:0007669"/>
    <property type="project" value="TreeGrafter"/>
</dbReference>
<evidence type="ECO:0000256" key="3">
    <source>
        <dbReference type="ARBA" id="ARBA00022771"/>
    </source>
</evidence>
<dbReference type="SUPFAM" id="SSF52540">
    <property type="entry name" value="P-loop containing nucleoside triphosphate hydrolases"/>
    <property type="match status" value="2"/>
</dbReference>
<dbReference type="PANTHER" id="PTHR45626">
    <property type="entry name" value="TRANSCRIPTION TERMINATION FACTOR 2-RELATED"/>
    <property type="match status" value="1"/>
</dbReference>
<dbReference type="Pfam" id="PF00439">
    <property type="entry name" value="Bromodomain"/>
    <property type="match status" value="1"/>
</dbReference>
<dbReference type="PROSITE" id="PS50089">
    <property type="entry name" value="ZF_RING_2"/>
    <property type="match status" value="1"/>
</dbReference>
<evidence type="ECO:0000256" key="9">
    <source>
        <dbReference type="PROSITE-ProRule" id="PRU00035"/>
    </source>
</evidence>
<dbReference type="Gene3D" id="3.40.50.10810">
    <property type="entry name" value="Tandem AAA-ATPase domain"/>
    <property type="match status" value="2"/>
</dbReference>
<dbReference type="SUPFAM" id="SSF47370">
    <property type="entry name" value="Bromodomain"/>
    <property type="match status" value="1"/>
</dbReference>
<evidence type="ECO:0000256" key="8">
    <source>
        <dbReference type="ARBA" id="ARBA00023117"/>
    </source>
</evidence>
<feature type="domain" description="Helicase ATP-binding" evidence="14">
    <location>
        <begin position="219"/>
        <end position="450"/>
    </location>
</feature>
<keyword evidence="1" id="KW-0479">Metal-binding</keyword>
<evidence type="ECO:0000256" key="5">
    <source>
        <dbReference type="ARBA" id="ARBA00022806"/>
    </source>
</evidence>
<dbReference type="InterPro" id="IPR017907">
    <property type="entry name" value="Znf_RING_CS"/>
</dbReference>
<evidence type="ECO:0000256" key="10">
    <source>
        <dbReference type="PROSITE-ProRule" id="PRU00175"/>
    </source>
</evidence>
<feature type="domain" description="RING-type" evidence="13">
    <location>
        <begin position="632"/>
        <end position="667"/>
    </location>
</feature>
<dbReference type="InterPro" id="IPR013083">
    <property type="entry name" value="Znf_RING/FYVE/PHD"/>
</dbReference>
<feature type="domain" description="Bromo" evidence="12">
    <location>
        <begin position="157"/>
        <end position="211"/>
    </location>
</feature>
<dbReference type="SMART" id="SM00297">
    <property type="entry name" value="BROMO"/>
    <property type="match status" value="1"/>
</dbReference>
<keyword evidence="16" id="KW-1185">Reference proteome</keyword>
<protein>
    <submittedName>
        <fullName evidence="15">Uncharacterized protein</fullName>
    </submittedName>
</protein>
<keyword evidence="6" id="KW-0862">Zinc</keyword>
<gene>
    <name evidence="15" type="ORF">TrRE_jg1702</name>
</gene>
<dbReference type="PROSITE" id="PS00518">
    <property type="entry name" value="ZF_RING_1"/>
    <property type="match status" value="1"/>
</dbReference>
<evidence type="ECO:0000256" key="2">
    <source>
        <dbReference type="ARBA" id="ARBA00022741"/>
    </source>
</evidence>
<dbReference type="InterPro" id="IPR027417">
    <property type="entry name" value="P-loop_NTPase"/>
</dbReference>
<evidence type="ECO:0000259" key="14">
    <source>
        <dbReference type="PROSITE" id="PS51192"/>
    </source>
</evidence>
<feature type="non-terminal residue" evidence="15">
    <location>
        <position position="1072"/>
    </location>
</feature>
<dbReference type="Proteomes" id="UP001165082">
    <property type="component" value="Unassembled WGS sequence"/>
</dbReference>
<organism evidence="15 16">
    <name type="scientific">Triparma retinervis</name>
    <dbReference type="NCBI Taxonomy" id="2557542"/>
    <lineage>
        <taxon>Eukaryota</taxon>
        <taxon>Sar</taxon>
        <taxon>Stramenopiles</taxon>
        <taxon>Ochrophyta</taxon>
        <taxon>Bolidophyceae</taxon>
        <taxon>Parmales</taxon>
        <taxon>Triparmaceae</taxon>
        <taxon>Triparma</taxon>
    </lineage>
</organism>
<dbReference type="GO" id="GO:0008270">
    <property type="term" value="F:zinc ion binding"/>
    <property type="evidence" value="ECO:0007669"/>
    <property type="project" value="UniProtKB-KW"/>
</dbReference>
<keyword evidence="8 9" id="KW-0103">Bromodomain</keyword>
<keyword evidence="2" id="KW-0547">Nucleotide-binding</keyword>
<evidence type="ECO:0000256" key="11">
    <source>
        <dbReference type="SAM" id="Phobius"/>
    </source>
</evidence>
<evidence type="ECO:0000259" key="12">
    <source>
        <dbReference type="PROSITE" id="PS50014"/>
    </source>
</evidence>
<keyword evidence="7" id="KW-0067">ATP-binding</keyword>
<dbReference type="GO" id="GO:0004386">
    <property type="term" value="F:helicase activity"/>
    <property type="evidence" value="ECO:0007669"/>
    <property type="project" value="UniProtKB-KW"/>
</dbReference>